<gene>
    <name evidence="1" type="primary">RvY_17332-1</name>
    <name evidence="1" type="synonym">RvY_17332.1</name>
    <name evidence="1" type="ORF">RvY_17332</name>
</gene>
<name>A0A1D1W2L1_RAMVA</name>
<dbReference type="EMBL" id="BDGG01000015">
    <property type="protein sequence ID" value="GAV07506.1"/>
    <property type="molecule type" value="Genomic_DNA"/>
</dbReference>
<dbReference type="Proteomes" id="UP000186922">
    <property type="component" value="Unassembled WGS sequence"/>
</dbReference>
<evidence type="ECO:0000313" key="2">
    <source>
        <dbReference type="Proteomes" id="UP000186922"/>
    </source>
</evidence>
<comment type="caution">
    <text evidence="1">The sequence shown here is derived from an EMBL/GenBank/DDBJ whole genome shotgun (WGS) entry which is preliminary data.</text>
</comment>
<accession>A0A1D1W2L1</accession>
<protein>
    <submittedName>
        <fullName evidence="1">Uncharacterized protein</fullName>
    </submittedName>
</protein>
<keyword evidence="2" id="KW-1185">Reference proteome</keyword>
<proteinExistence type="predicted"/>
<sequence>MGDDIREPLCKVVIAEGKKLREEEARNPLLLVPNFHHRRRPRLLMPIQPEVEEDPEFAHLAVKPIKKTPEYVRPPRDTWDEEEFFRTEVDYKAPVRQRFLSELGWAYFDLLVERNRVEEETGVKQPRSDPDKFMMEVWLPKQIKKKEEAARGQTGQDSKSVK</sequence>
<dbReference type="AlphaFoldDB" id="A0A1D1W2L1"/>
<organism evidence="1 2">
    <name type="scientific">Ramazzottius varieornatus</name>
    <name type="common">Water bear</name>
    <name type="synonym">Tardigrade</name>
    <dbReference type="NCBI Taxonomy" id="947166"/>
    <lineage>
        <taxon>Eukaryota</taxon>
        <taxon>Metazoa</taxon>
        <taxon>Ecdysozoa</taxon>
        <taxon>Tardigrada</taxon>
        <taxon>Eutardigrada</taxon>
        <taxon>Parachela</taxon>
        <taxon>Hypsibioidea</taxon>
        <taxon>Ramazzottiidae</taxon>
        <taxon>Ramazzottius</taxon>
    </lineage>
</organism>
<evidence type="ECO:0000313" key="1">
    <source>
        <dbReference type="EMBL" id="GAV07506.1"/>
    </source>
</evidence>
<reference evidence="1 2" key="1">
    <citation type="journal article" date="2016" name="Nat. Commun.">
        <title>Extremotolerant tardigrade genome and improved radiotolerance of human cultured cells by tardigrade-unique protein.</title>
        <authorList>
            <person name="Hashimoto T."/>
            <person name="Horikawa D.D."/>
            <person name="Saito Y."/>
            <person name="Kuwahara H."/>
            <person name="Kozuka-Hata H."/>
            <person name="Shin-I T."/>
            <person name="Minakuchi Y."/>
            <person name="Ohishi K."/>
            <person name="Motoyama A."/>
            <person name="Aizu T."/>
            <person name="Enomoto A."/>
            <person name="Kondo K."/>
            <person name="Tanaka S."/>
            <person name="Hara Y."/>
            <person name="Koshikawa S."/>
            <person name="Sagara H."/>
            <person name="Miura T."/>
            <person name="Yokobori S."/>
            <person name="Miyagawa K."/>
            <person name="Suzuki Y."/>
            <person name="Kubo T."/>
            <person name="Oyama M."/>
            <person name="Kohara Y."/>
            <person name="Fujiyama A."/>
            <person name="Arakawa K."/>
            <person name="Katayama T."/>
            <person name="Toyoda A."/>
            <person name="Kunieda T."/>
        </authorList>
    </citation>
    <scope>NUCLEOTIDE SEQUENCE [LARGE SCALE GENOMIC DNA]</scope>
    <source>
        <strain evidence="1 2">YOKOZUNA-1</strain>
    </source>
</reference>